<name>F0ZCU8_DICPU</name>
<sequence length="408" mass="47469">MENNSYPYDELLVNKDVDSDYCCPLCTLLLSVNLQCREGHVFCVSCWNKQLENKKECVMCRCEVKSIACLSKNRFLEKEIRKLNIYCPNRFLKDKDCNDCLIEDENGCKSIITIDQIDSHLKSCLYNYVNCSNPGCGEEHRANTVGEHEKVCKYQIVSCLLCNDNNIQRKDLKYHYDCICSKTKTHCKCCSTLIERGQLPQHMAEECGNVLIPCRYKDGGCDKYIPRCELSKHLIEEDNHHKYILNIIEQHKSRMDQLASSINSMKLNFENQNRYSGKWIISNWSEKLQQFPAKKFLPLSFNLSPMKPFSIRLYPNGTNAMWGNITISLVKEFIIESKIKFSFEIENVDLSKSEEQVKVDTFKCLNDSWSLQFFGTYDSNNGFIRDNSITINFTIIVEKCYENCFITE</sequence>
<dbReference type="GeneID" id="10502552"/>
<dbReference type="Proteomes" id="UP000001064">
    <property type="component" value="Unassembled WGS sequence"/>
</dbReference>
<dbReference type="OMA" id="RYQDIGH"/>
<evidence type="ECO:0000259" key="9">
    <source>
        <dbReference type="PROSITE" id="PS50145"/>
    </source>
</evidence>
<dbReference type="Pfam" id="PF02176">
    <property type="entry name" value="zf-TRAF"/>
    <property type="match status" value="1"/>
</dbReference>
<evidence type="ECO:0000256" key="4">
    <source>
        <dbReference type="ARBA" id="ARBA00022723"/>
    </source>
</evidence>
<evidence type="ECO:0000313" key="11">
    <source>
        <dbReference type="Proteomes" id="UP000001064"/>
    </source>
</evidence>
<keyword evidence="4 8" id="KW-0479">Metal-binding</keyword>
<evidence type="ECO:0000256" key="8">
    <source>
        <dbReference type="PROSITE-ProRule" id="PRU00207"/>
    </source>
</evidence>
<accession>F0ZCU8</accession>
<keyword evidence="3" id="KW-0963">Cytoplasm</keyword>
<dbReference type="eggNOG" id="KOG0297">
    <property type="taxonomic scope" value="Eukaryota"/>
</dbReference>
<dbReference type="PROSITE" id="PS50145">
    <property type="entry name" value="ZF_TRAF"/>
    <property type="match status" value="1"/>
</dbReference>
<dbReference type="RefSeq" id="XP_003285260.1">
    <property type="nucleotide sequence ID" value="XM_003285212.1"/>
</dbReference>
<feature type="domain" description="TRAF-type" evidence="9">
    <location>
        <begin position="175"/>
        <end position="230"/>
    </location>
</feature>
<dbReference type="PANTHER" id="PTHR10131">
    <property type="entry name" value="TNF RECEPTOR ASSOCIATED FACTOR"/>
    <property type="match status" value="1"/>
</dbReference>
<comment type="subcellular location">
    <subcellularLocation>
        <location evidence="2">Cytoplasm</location>
    </subcellularLocation>
</comment>
<dbReference type="Gene3D" id="3.30.40.10">
    <property type="entry name" value="Zinc/RING finger domain, C3HC4 (zinc finger)"/>
    <property type="match status" value="3"/>
</dbReference>
<gene>
    <name evidence="10" type="ORF">DICPUDRAFT_76180</name>
</gene>
<dbReference type="OrthoDB" id="26354at2759"/>
<protein>
    <recommendedName>
        <fullName evidence="9">TRAF-type domain-containing protein</fullName>
    </recommendedName>
</protein>
<dbReference type="STRING" id="5786.F0ZCU8"/>
<dbReference type="InterPro" id="IPR013083">
    <property type="entry name" value="Znf_RING/FYVE/PHD"/>
</dbReference>
<keyword evidence="5" id="KW-0677">Repeat</keyword>
<dbReference type="InterPro" id="IPR001293">
    <property type="entry name" value="Znf_TRAF"/>
</dbReference>
<organism evidence="10 11">
    <name type="scientific">Dictyostelium purpureum</name>
    <name type="common">Slime mold</name>
    <dbReference type="NCBI Taxonomy" id="5786"/>
    <lineage>
        <taxon>Eukaryota</taxon>
        <taxon>Amoebozoa</taxon>
        <taxon>Evosea</taxon>
        <taxon>Eumycetozoa</taxon>
        <taxon>Dictyostelia</taxon>
        <taxon>Dictyosteliales</taxon>
        <taxon>Dictyosteliaceae</taxon>
        <taxon>Dictyostelium</taxon>
    </lineage>
</organism>
<dbReference type="SUPFAM" id="SSF49599">
    <property type="entry name" value="TRAF domain-like"/>
    <property type="match status" value="2"/>
</dbReference>
<dbReference type="SUPFAM" id="SSF57850">
    <property type="entry name" value="RING/U-box"/>
    <property type="match status" value="1"/>
</dbReference>
<feature type="zinc finger region" description="TRAF-type" evidence="8">
    <location>
        <begin position="175"/>
        <end position="230"/>
    </location>
</feature>
<evidence type="ECO:0000256" key="5">
    <source>
        <dbReference type="ARBA" id="ARBA00022737"/>
    </source>
</evidence>
<dbReference type="FunCoup" id="F0ZCU8">
    <property type="interactions" value="19"/>
</dbReference>
<keyword evidence="11" id="KW-1185">Reference proteome</keyword>
<evidence type="ECO:0000256" key="3">
    <source>
        <dbReference type="ARBA" id="ARBA00022490"/>
    </source>
</evidence>
<dbReference type="InParanoid" id="F0ZCU8"/>
<evidence type="ECO:0000313" key="10">
    <source>
        <dbReference type="EMBL" id="EGC38222.1"/>
    </source>
</evidence>
<dbReference type="KEGG" id="dpp:DICPUDRAFT_76180"/>
<proteinExistence type="predicted"/>
<keyword evidence="7 8" id="KW-0862">Zinc</keyword>
<comment type="function">
    <text evidence="1">Probable adapter protein and signal transducer that links members of the tumor necrosis factor receptor family to different signaling pathways by association with the receptor cytoplasmic domain and kinases.</text>
</comment>
<dbReference type="PANTHER" id="PTHR10131:SF156">
    <property type="entry name" value="RING-TYPE DOMAIN-CONTAINING PROTEIN-RELATED"/>
    <property type="match status" value="1"/>
</dbReference>
<evidence type="ECO:0000256" key="6">
    <source>
        <dbReference type="ARBA" id="ARBA00022771"/>
    </source>
</evidence>
<evidence type="ECO:0000256" key="7">
    <source>
        <dbReference type="ARBA" id="ARBA00022833"/>
    </source>
</evidence>
<evidence type="ECO:0000256" key="2">
    <source>
        <dbReference type="ARBA" id="ARBA00004496"/>
    </source>
</evidence>
<dbReference type="GO" id="GO:0005737">
    <property type="term" value="C:cytoplasm"/>
    <property type="evidence" value="ECO:0000318"/>
    <property type="project" value="GO_Central"/>
</dbReference>
<reference evidence="11" key="1">
    <citation type="journal article" date="2011" name="Genome Biol.">
        <title>Comparative genomics of the social amoebae Dictyostelium discoideum and Dictyostelium purpureum.</title>
        <authorList>
            <consortium name="US DOE Joint Genome Institute (JGI-PGF)"/>
            <person name="Sucgang R."/>
            <person name="Kuo A."/>
            <person name="Tian X."/>
            <person name="Salerno W."/>
            <person name="Parikh A."/>
            <person name="Feasley C.L."/>
            <person name="Dalin E."/>
            <person name="Tu H."/>
            <person name="Huang E."/>
            <person name="Barry K."/>
            <person name="Lindquist E."/>
            <person name="Shapiro H."/>
            <person name="Bruce D."/>
            <person name="Schmutz J."/>
            <person name="Salamov A."/>
            <person name="Fey P."/>
            <person name="Gaudet P."/>
            <person name="Anjard C."/>
            <person name="Babu M.M."/>
            <person name="Basu S."/>
            <person name="Bushmanova Y."/>
            <person name="van der Wel H."/>
            <person name="Katoh-Kurasawa M."/>
            <person name="Dinh C."/>
            <person name="Coutinho P.M."/>
            <person name="Saito T."/>
            <person name="Elias M."/>
            <person name="Schaap P."/>
            <person name="Kay R.R."/>
            <person name="Henrissat B."/>
            <person name="Eichinger L."/>
            <person name="Rivero F."/>
            <person name="Putnam N.H."/>
            <person name="West C.M."/>
            <person name="Loomis W.F."/>
            <person name="Chisholm R.L."/>
            <person name="Shaulsky G."/>
            <person name="Strassmann J.E."/>
            <person name="Queller D.C."/>
            <person name="Kuspa A."/>
            <person name="Grigoriev I.V."/>
        </authorList>
    </citation>
    <scope>NUCLEOTIDE SEQUENCE [LARGE SCALE GENOMIC DNA]</scope>
    <source>
        <strain evidence="11">QSDP1</strain>
    </source>
</reference>
<dbReference type="AlphaFoldDB" id="F0ZCU8"/>
<dbReference type="GO" id="GO:0008270">
    <property type="term" value="F:zinc ion binding"/>
    <property type="evidence" value="ECO:0007669"/>
    <property type="project" value="UniProtKB-KW"/>
</dbReference>
<evidence type="ECO:0000256" key="1">
    <source>
        <dbReference type="ARBA" id="ARBA00003051"/>
    </source>
</evidence>
<dbReference type="EMBL" id="GL870981">
    <property type="protein sequence ID" value="EGC38222.1"/>
    <property type="molecule type" value="Genomic_DNA"/>
</dbReference>
<dbReference type="VEuPathDB" id="AmoebaDB:DICPUDRAFT_76180"/>
<keyword evidence="6 8" id="KW-0863">Zinc-finger</keyword>